<protein>
    <submittedName>
        <fullName evidence="1">Uncharacterized protein</fullName>
    </submittedName>
</protein>
<proteinExistence type="predicted"/>
<dbReference type="AlphaFoldDB" id="A0A4Y2R568"/>
<organism evidence="1 2">
    <name type="scientific">Araneus ventricosus</name>
    <name type="common">Orbweaver spider</name>
    <name type="synonym">Epeira ventricosa</name>
    <dbReference type="NCBI Taxonomy" id="182803"/>
    <lineage>
        <taxon>Eukaryota</taxon>
        <taxon>Metazoa</taxon>
        <taxon>Ecdysozoa</taxon>
        <taxon>Arthropoda</taxon>
        <taxon>Chelicerata</taxon>
        <taxon>Arachnida</taxon>
        <taxon>Araneae</taxon>
        <taxon>Araneomorphae</taxon>
        <taxon>Entelegynae</taxon>
        <taxon>Araneoidea</taxon>
        <taxon>Araneidae</taxon>
        <taxon>Araneus</taxon>
    </lineage>
</organism>
<gene>
    <name evidence="1" type="ORF">AVEN_229419_1</name>
</gene>
<feature type="non-terminal residue" evidence="1">
    <location>
        <position position="1"/>
    </location>
</feature>
<keyword evidence="2" id="KW-1185">Reference proteome</keyword>
<name>A0A4Y2R568_ARAVE</name>
<reference evidence="1 2" key="1">
    <citation type="journal article" date="2019" name="Sci. Rep.">
        <title>Orb-weaving spider Araneus ventricosus genome elucidates the spidroin gene catalogue.</title>
        <authorList>
            <person name="Kono N."/>
            <person name="Nakamura H."/>
            <person name="Ohtoshi R."/>
            <person name="Moran D.A.P."/>
            <person name="Shinohara A."/>
            <person name="Yoshida Y."/>
            <person name="Fujiwara M."/>
            <person name="Mori M."/>
            <person name="Tomita M."/>
            <person name="Arakawa K."/>
        </authorList>
    </citation>
    <scope>NUCLEOTIDE SEQUENCE [LARGE SCALE GENOMIC DNA]</scope>
</reference>
<accession>A0A4Y2R568</accession>
<evidence type="ECO:0000313" key="2">
    <source>
        <dbReference type="Proteomes" id="UP000499080"/>
    </source>
</evidence>
<dbReference type="EMBL" id="BGPR01015835">
    <property type="protein sequence ID" value="GBN70808.1"/>
    <property type="molecule type" value="Genomic_DNA"/>
</dbReference>
<sequence length="41" mass="4601">YGLLSSENGTFRCPEPVLGTTEKVIHRRDVTLVRRETLSVA</sequence>
<evidence type="ECO:0000313" key="1">
    <source>
        <dbReference type="EMBL" id="GBN70808.1"/>
    </source>
</evidence>
<comment type="caution">
    <text evidence="1">The sequence shown here is derived from an EMBL/GenBank/DDBJ whole genome shotgun (WGS) entry which is preliminary data.</text>
</comment>
<dbReference type="Proteomes" id="UP000499080">
    <property type="component" value="Unassembled WGS sequence"/>
</dbReference>